<keyword evidence="7 9" id="KW-0472">Membrane</keyword>
<dbReference type="Proteomes" id="UP001164748">
    <property type="component" value="Chromosome"/>
</dbReference>
<gene>
    <name evidence="9" type="primary">ftsQ</name>
    <name evidence="11" type="ORF">N8M53_01980</name>
</gene>
<dbReference type="GO" id="GO:0090529">
    <property type="term" value="P:cell septum assembly"/>
    <property type="evidence" value="ECO:0007669"/>
    <property type="project" value="InterPro"/>
</dbReference>
<accession>A0AA47LR71</accession>
<feature type="domain" description="POTRA" evidence="10">
    <location>
        <begin position="51"/>
        <end position="121"/>
    </location>
</feature>
<dbReference type="InterPro" id="IPR005548">
    <property type="entry name" value="Cell_div_FtsQ/DivIB_C"/>
</dbReference>
<dbReference type="RefSeq" id="WP_269579282.1">
    <property type="nucleotide sequence ID" value="NZ_CP114588.1"/>
</dbReference>
<keyword evidence="2 9" id="KW-1003">Cell membrane</keyword>
<evidence type="ECO:0000256" key="1">
    <source>
        <dbReference type="ARBA" id="ARBA00004370"/>
    </source>
</evidence>
<dbReference type="PANTHER" id="PTHR35851">
    <property type="entry name" value="CELL DIVISION PROTEIN FTSQ"/>
    <property type="match status" value="1"/>
</dbReference>
<comment type="function">
    <text evidence="9">Essential cell division protein. May link together the upstream cell division proteins, which are predominantly cytoplasmic, with the downstream cell division proteins, which are predominantly periplasmic. May control correct divisome assembly.</text>
</comment>
<dbReference type="HAMAP" id="MF_00911">
    <property type="entry name" value="FtsQ_subfam"/>
    <property type="match status" value="1"/>
</dbReference>
<keyword evidence="5 9" id="KW-0812">Transmembrane</keyword>
<dbReference type="InterPro" id="IPR013685">
    <property type="entry name" value="POTRA_FtsQ_type"/>
</dbReference>
<keyword evidence="3 9" id="KW-0997">Cell inner membrane</keyword>
<dbReference type="GO" id="GO:0032153">
    <property type="term" value="C:cell division site"/>
    <property type="evidence" value="ECO:0007669"/>
    <property type="project" value="UniProtKB-UniRule"/>
</dbReference>
<evidence type="ECO:0000313" key="12">
    <source>
        <dbReference type="Proteomes" id="UP001164748"/>
    </source>
</evidence>
<evidence type="ECO:0000256" key="4">
    <source>
        <dbReference type="ARBA" id="ARBA00022618"/>
    </source>
</evidence>
<comment type="subcellular location">
    <subcellularLocation>
        <location evidence="9">Cell inner membrane</location>
        <topology evidence="9">Single-pass type II membrane protein</topology>
    </subcellularLocation>
    <subcellularLocation>
        <location evidence="1">Membrane</location>
    </subcellularLocation>
    <text evidence="9">Localizes to the division septum.</text>
</comment>
<evidence type="ECO:0000256" key="5">
    <source>
        <dbReference type="ARBA" id="ARBA00022692"/>
    </source>
</evidence>
<evidence type="ECO:0000256" key="8">
    <source>
        <dbReference type="ARBA" id="ARBA00023306"/>
    </source>
</evidence>
<keyword evidence="8 9" id="KW-0131">Cell cycle</keyword>
<evidence type="ECO:0000256" key="6">
    <source>
        <dbReference type="ARBA" id="ARBA00022989"/>
    </source>
</evidence>
<evidence type="ECO:0000256" key="2">
    <source>
        <dbReference type="ARBA" id="ARBA00022475"/>
    </source>
</evidence>
<dbReference type="GO" id="GO:0005886">
    <property type="term" value="C:plasma membrane"/>
    <property type="evidence" value="ECO:0007669"/>
    <property type="project" value="UniProtKB-SubCell"/>
</dbReference>
<keyword evidence="4 9" id="KW-0132">Cell division</keyword>
<evidence type="ECO:0000256" key="7">
    <source>
        <dbReference type="ARBA" id="ARBA00023136"/>
    </source>
</evidence>
<comment type="subunit">
    <text evidence="9">Part of a complex composed of FtsB, FtsL and FtsQ.</text>
</comment>
<protein>
    <recommendedName>
        <fullName evidence="9">Cell division protein FtsQ</fullName>
    </recommendedName>
</protein>
<sequence>MSMVNALTRVQTVIKLDRQKGASLAFLVGVITLMLLGIVRVIDWMSDEQQLPLSQLVMEGDQTHVSVDQVRQAVLSGGELKSFMLQDVNRIQANIEALPWVKQVAVRKQWPDTLKVHITEYQASAIWNGQKLLTPAGTVFNGAPQDVADKKLVSLHGNTGTSEEVLRTSRELERKLQRIGLSIQALSLNKRRSWRIVTRDGVRIELGRKARQERLARLVSLYPRIKAQDKAIAYVDLRYDTGAAVGWKTEADDANSQN</sequence>
<dbReference type="GO" id="GO:0043093">
    <property type="term" value="P:FtsZ-dependent cytokinesis"/>
    <property type="evidence" value="ECO:0007669"/>
    <property type="project" value="UniProtKB-UniRule"/>
</dbReference>
<dbReference type="Gene3D" id="3.40.50.11690">
    <property type="entry name" value="Cell division protein FtsQ/DivIB"/>
    <property type="match status" value="1"/>
</dbReference>
<evidence type="ECO:0000256" key="9">
    <source>
        <dbReference type="HAMAP-Rule" id="MF_00911"/>
    </source>
</evidence>
<keyword evidence="6 9" id="KW-1133">Transmembrane helix</keyword>
<comment type="similarity">
    <text evidence="9">Belongs to the FtsQ/DivIB family. FtsQ subfamily.</text>
</comment>
<dbReference type="Gene3D" id="3.10.20.310">
    <property type="entry name" value="membrane protein fhac"/>
    <property type="match status" value="1"/>
</dbReference>
<evidence type="ECO:0000313" key="11">
    <source>
        <dbReference type="EMBL" id="WBA09018.1"/>
    </source>
</evidence>
<dbReference type="PROSITE" id="PS51779">
    <property type="entry name" value="POTRA"/>
    <property type="match status" value="1"/>
</dbReference>
<dbReference type="AlphaFoldDB" id="A0AA47LR71"/>
<organism evidence="11 12">
    <name type="scientific">Salinivibrio kushneri</name>
    <dbReference type="NCBI Taxonomy" id="1908198"/>
    <lineage>
        <taxon>Bacteria</taxon>
        <taxon>Pseudomonadati</taxon>
        <taxon>Pseudomonadota</taxon>
        <taxon>Gammaproteobacteria</taxon>
        <taxon>Vibrionales</taxon>
        <taxon>Vibrionaceae</taxon>
        <taxon>Salinivibrio</taxon>
    </lineage>
</organism>
<dbReference type="Pfam" id="PF08478">
    <property type="entry name" value="POTRA_1"/>
    <property type="match status" value="1"/>
</dbReference>
<dbReference type="InterPro" id="IPR034746">
    <property type="entry name" value="POTRA"/>
</dbReference>
<proteinExistence type="inferred from homology"/>
<dbReference type="InterPro" id="IPR026579">
    <property type="entry name" value="FtsQ"/>
</dbReference>
<dbReference type="Pfam" id="PF03799">
    <property type="entry name" value="FtsQ_DivIB_C"/>
    <property type="match status" value="1"/>
</dbReference>
<dbReference type="InterPro" id="IPR045335">
    <property type="entry name" value="FtsQ_C_sf"/>
</dbReference>
<feature type="transmembrane region" description="Helical" evidence="9">
    <location>
        <begin position="21"/>
        <end position="42"/>
    </location>
</feature>
<evidence type="ECO:0000256" key="3">
    <source>
        <dbReference type="ARBA" id="ARBA00022519"/>
    </source>
</evidence>
<reference evidence="11" key="1">
    <citation type="submission" date="2022-09" db="EMBL/GenBank/DDBJ databases">
        <authorList>
            <person name="Li Z.-J."/>
        </authorList>
    </citation>
    <scope>NUCLEOTIDE SEQUENCE</scope>
    <source>
        <strain evidence="11">TGB11</strain>
    </source>
</reference>
<evidence type="ECO:0000259" key="10">
    <source>
        <dbReference type="PROSITE" id="PS51779"/>
    </source>
</evidence>
<dbReference type="PANTHER" id="PTHR35851:SF1">
    <property type="entry name" value="CELL DIVISION PROTEIN FTSQ"/>
    <property type="match status" value="1"/>
</dbReference>
<name>A0AA47LR71_9GAMM</name>
<dbReference type="EMBL" id="CP114588">
    <property type="protein sequence ID" value="WBA09018.1"/>
    <property type="molecule type" value="Genomic_DNA"/>
</dbReference>